<organism evidence="1">
    <name type="scientific">Eucalyptus grandis</name>
    <name type="common">Flooded gum</name>
    <dbReference type="NCBI Taxonomy" id="71139"/>
    <lineage>
        <taxon>Eukaryota</taxon>
        <taxon>Viridiplantae</taxon>
        <taxon>Streptophyta</taxon>
        <taxon>Embryophyta</taxon>
        <taxon>Tracheophyta</taxon>
        <taxon>Spermatophyta</taxon>
        <taxon>Magnoliopsida</taxon>
        <taxon>eudicotyledons</taxon>
        <taxon>Gunneridae</taxon>
        <taxon>Pentapetalae</taxon>
        <taxon>rosids</taxon>
        <taxon>malvids</taxon>
        <taxon>Myrtales</taxon>
        <taxon>Myrtaceae</taxon>
        <taxon>Myrtoideae</taxon>
        <taxon>Eucalypteae</taxon>
        <taxon>Eucalyptus</taxon>
    </lineage>
</organism>
<dbReference type="Gramene" id="KCW53502">
    <property type="protein sequence ID" value="KCW53502"/>
    <property type="gene ID" value="EUGRSUZ_J02773"/>
</dbReference>
<dbReference type="GO" id="GO:0030246">
    <property type="term" value="F:carbohydrate binding"/>
    <property type="evidence" value="ECO:0007669"/>
    <property type="project" value="InterPro"/>
</dbReference>
<dbReference type="InParanoid" id="A0A059AHL2"/>
<dbReference type="PANTHER" id="PTHR48478:SF1">
    <property type="entry name" value="LECTIN-LIKE"/>
    <property type="match status" value="1"/>
</dbReference>
<reference evidence="1" key="1">
    <citation type="submission" date="2013-07" db="EMBL/GenBank/DDBJ databases">
        <title>The genome of Eucalyptus grandis.</title>
        <authorList>
            <person name="Schmutz J."/>
            <person name="Hayes R."/>
            <person name="Myburg A."/>
            <person name="Tuskan G."/>
            <person name="Grattapaglia D."/>
            <person name="Rokhsar D.S."/>
        </authorList>
    </citation>
    <scope>NUCLEOTIDE SEQUENCE</scope>
    <source>
        <tissue evidence="1">Leaf extractions</tissue>
    </source>
</reference>
<sequence>MEVNCFHSNVRIRVPESKELSWLLIRGRFETRALSPNTTYEVAFLVQLNRTDYSGRPSEVKLELHLPDGTKRTSKCSLKLPPQEKWYPRAGEFVMGPETVGTISFALQGTLDPQKTGLILKGVLIHPKD</sequence>
<dbReference type="InterPro" id="IPR052147">
    <property type="entry name" value="PP2-like/Lectin"/>
</dbReference>
<evidence type="ECO:0000313" key="1">
    <source>
        <dbReference type="EMBL" id="KCW53502.1"/>
    </source>
</evidence>
<dbReference type="Pfam" id="PF14299">
    <property type="entry name" value="PP2"/>
    <property type="match status" value="1"/>
</dbReference>
<gene>
    <name evidence="1" type="ORF">EUGRSUZ_J02773</name>
</gene>
<dbReference type="STRING" id="71139.A0A059AHL2"/>
<dbReference type="InterPro" id="IPR025886">
    <property type="entry name" value="PP2-like"/>
</dbReference>
<dbReference type="PANTHER" id="PTHR48478">
    <property type="entry name" value="LECTIN-LIKE"/>
    <property type="match status" value="1"/>
</dbReference>
<dbReference type="AlphaFoldDB" id="A0A059AHL2"/>
<protein>
    <submittedName>
        <fullName evidence="1">Uncharacterized protein</fullName>
    </submittedName>
</protein>
<proteinExistence type="predicted"/>
<name>A0A059AHL2_EUCGR</name>
<accession>A0A059AHL2</accession>
<dbReference type="EMBL" id="KK198762">
    <property type="protein sequence ID" value="KCW53502.1"/>
    <property type="molecule type" value="Genomic_DNA"/>
</dbReference>